<dbReference type="InterPro" id="IPR042259">
    <property type="entry name" value="Raco-like_middle_sf"/>
</dbReference>
<comment type="caution">
    <text evidence="3">The sequence shown here is derived from an EMBL/GenBank/DDBJ whole genome shotgun (WGS) entry which is preliminary data.</text>
</comment>
<keyword evidence="4" id="KW-1185">Reference proteome</keyword>
<dbReference type="PANTHER" id="PTHR42895:SF1">
    <property type="entry name" value="IRON-SULFUR CLUSTER PROTEIN"/>
    <property type="match status" value="1"/>
</dbReference>
<dbReference type="Pfam" id="PF14574">
    <property type="entry name" value="RACo_C_ter"/>
    <property type="match status" value="1"/>
</dbReference>
<evidence type="ECO:0000259" key="2">
    <source>
        <dbReference type="Pfam" id="PF17651"/>
    </source>
</evidence>
<gene>
    <name evidence="3" type="ORF">CYJ27_05910</name>
</gene>
<feature type="domain" description="RACo C-terminal" evidence="1">
    <location>
        <begin position="210"/>
        <end position="453"/>
    </location>
</feature>
<dbReference type="InterPro" id="IPR043129">
    <property type="entry name" value="ATPase_NBD"/>
</dbReference>
<dbReference type="PANTHER" id="PTHR42895">
    <property type="entry name" value="IRON-SULFUR CLUSTER-BINDING PROTEIN-RELATED"/>
    <property type="match status" value="1"/>
</dbReference>
<sequence length="457" mass="49822">MGEEIPFEALRAFSSDAEEWTGVYQGKRLIGIENGDTRAHQYGVAVDIGTTTMVLSLVDLQTGRLLESAKELNPQIPFGQEVIARIAYVVKHGKQGLLEEQAAVIKVICQMIQEVFQKTQVPSEFICEVSVAGNPTMTHLLLGVDPRTIGRSPYVLTLQKEKSIPCSVVGLNGLSSFAQLDALPTVSSYIGSDILGGIYARQIYKFPGKSLFIDIGTNGEIVLGDRGHLYACSASAGPALEGMMIHLGMKASQGAIEEIHIGEEGLDLSVIGGGEPLGICGSGILAAIREFVDQEWINQRGRLVDPTSLEATDQRKHYIFEKEGKRYVRLINDIIITQKNIRHDQLAKAAIFAGIQVLLEKTGYEAADLDEVVVAGQFGSHISEESLLLTGLFPHEFQGKIRYVGNASHSGAYLNLISSQARKEMVQIAKGVDYTELSVLKRFERLFAKASRFKKGG</sequence>
<accession>A0A2I1K6R9</accession>
<dbReference type="EMBL" id="PKGZ01000004">
    <property type="protein sequence ID" value="PKY91235.1"/>
    <property type="molecule type" value="Genomic_DNA"/>
</dbReference>
<organism evidence="3 4">
    <name type="scientific">Aerococcus christensenii</name>
    <dbReference type="NCBI Taxonomy" id="87541"/>
    <lineage>
        <taxon>Bacteria</taxon>
        <taxon>Bacillati</taxon>
        <taxon>Bacillota</taxon>
        <taxon>Bacilli</taxon>
        <taxon>Lactobacillales</taxon>
        <taxon>Aerococcaceae</taxon>
        <taxon>Aerococcus</taxon>
    </lineage>
</organism>
<dbReference type="SUPFAM" id="SSF53067">
    <property type="entry name" value="Actin-like ATPase domain"/>
    <property type="match status" value="1"/>
</dbReference>
<proteinExistence type="predicted"/>
<evidence type="ECO:0000259" key="1">
    <source>
        <dbReference type="Pfam" id="PF14574"/>
    </source>
</evidence>
<reference evidence="3 4" key="1">
    <citation type="submission" date="2017-12" db="EMBL/GenBank/DDBJ databases">
        <title>Phylogenetic diversity of female urinary microbiome.</title>
        <authorList>
            <person name="Thomas-White K."/>
            <person name="Wolfe A.J."/>
        </authorList>
    </citation>
    <scope>NUCLEOTIDE SEQUENCE [LARGE SCALE GENOMIC DNA]</scope>
    <source>
        <strain evidence="3 4">UMB0844</strain>
    </source>
</reference>
<dbReference type="InterPro" id="IPR041414">
    <property type="entry name" value="Raco-like_middle"/>
</dbReference>
<dbReference type="InterPro" id="IPR052911">
    <property type="entry name" value="Corrinoid_activation_enz"/>
</dbReference>
<dbReference type="InterPro" id="IPR027980">
    <property type="entry name" value="RACo_C"/>
</dbReference>
<name>A0A2I1K6R9_9LACT</name>
<dbReference type="Proteomes" id="UP000234775">
    <property type="component" value="Unassembled WGS sequence"/>
</dbReference>
<evidence type="ECO:0000313" key="3">
    <source>
        <dbReference type="EMBL" id="PKY91235.1"/>
    </source>
</evidence>
<dbReference type="AlphaFoldDB" id="A0A2I1K6R9"/>
<protein>
    <submittedName>
        <fullName evidence="3">Ferredoxin</fullName>
    </submittedName>
</protein>
<dbReference type="Gene3D" id="3.30.420.480">
    <property type="entry name" value="Domain of unknown function (DUF4445)"/>
    <property type="match status" value="1"/>
</dbReference>
<dbReference type="Pfam" id="PF17651">
    <property type="entry name" value="Raco_middle"/>
    <property type="match status" value="1"/>
</dbReference>
<feature type="domain" description="RACo-like middle region" evidence="2">
    <location>
        <begin position="42"/>
        <end position="205"/>
    </location>
</feature>
<evidence type="ECO:0000313" key="4">
    <source>
        <dbReference type="Proteomes" id="UP000234775"/>
    </source>
</evidence>